<dbReference type="GeneID" id="95451891"/>
<protein>
    <submittedName>
        <fullName evidence="1">Uncharacterized protein</fullName>
    </submittedName>
</protein>
<dbReference type="RefSeq" id="WP_135788900.1">
    <property type="nucleotide sequence ID" value="NZ_SRRT01000013.1"/>
</dbReference>
<dbReference type="EMBL" id="SRRT01000013">
    <property type="protein sequence ID" value="TGN72254.1"/>
    <property type="molecule type" value="Genomic_DNA"/>
</dbReference>
<keyword evidence="2" id="KW-1185">Reference proteome</keyword>
<dbReference type="AlphaFoldDB" id="A0A4Z1CTU6"/>
<organism evidence="1 2">
    <name type="scientific">Streptomyces bauhiniae</name>
    <dbReference type="NCBI Taxonomy" id="2340725"/>
    <lineage>
        <taxon>Bacteria</taxon>
        <taxon>Bacillati</taxon>
        <taxon>Actinomycetota</taxon>
        <taxon>Actinomycetes</taxon>
        <taxon>Kitasatosporales</taxon>
        <taxon>Streptomycetaceae</taxon>
        <taxon>Streptomyces</taxon>
    </lineage>
</organism>
<proteinExistence type="predicted"/>
<name>A0A4Z1CTU6_9ACTN</name>
<evidence type="ECO:0000313" key="1">
    <source>
        <dbReference type="EMBL" id="TGN72254.1"/>
    </source>
</evidence>
<comment type="caution">
    <text evidence="1">The sequence shown here is derived from an EMBL/GenBank/DDBJ whole genome shotgun (WGS) entry which is preliminary data.</text>
</comment>
<reference evidence="1 2" key="1">
    <citation type="submission" date="2019-04" db="EMBL/GenBank/DDBJ databases">
        <title>Streptomyces sp. nov. Bv016 isolated from bark of Buahinia variegata.</title>
        <authorList>
            <person name="Kanchanasin P."/>
            <person name="Tanasupawat S."/>
            <person name="Yuki M."/>
            <person name="Kudo T."/>
        </authorList>
    </citation>
    <scope>NUCLEOTIDE SEQUENCE [LARGE SCALE GENOMIC DNA]</scope>
    <source>
        <strain evidence="1 2">Bv016</strain>
    </source>
</reference>
<dbReference type="Proteomes" id="UP000298159">
    <property type="component" value="Unassembled WGS sequence"/>
</dbReference>
<sequence length="181" mass="19549">MYVDIRSVLRKHEEELRCFRQNLFSADPPSELPAAMSRHIRTTGLTAPTGFGPVRSVTDRHAVLTVLGDISDQAVLLERPDRDGSVLTLSVAARHKQLGTRQAVDPAEAGAWVKAIVGSAWAPHVYTAGALSGFASAGVRTSHPLTTRYFYLFLSRDGVPHAEPEHQLGVELSLLGEADAA</sequence>
<accession>A0A4Z1CTU6</accession>
<gene>
    <name evidence="1" type="ORF">E5083_30435</name>
</gene>
<evidence type="ECO:0000313" key="2">
    <source>
        <dbReference type="Proteomes" id="UP000298159"/>
    </source>
</evidence>